<name>A0ABP1E554_9APHY</name>
<reference evidence="2" key="1">
    <citation type="submission" date="2024-04" db="EMBL/GenBank/DDBJ databases">
        <authorList>
            <person name="Shaw F."/>
            <person name="Minotto A."/>
        </authorList>
    </citation>
    <scope>NUCLEOTIDE SEQUENCE [LARGE SCALE GENOMIC DNA]</scope>
</reference>
<keyword evidence="2" id="KW-1185">Reference proteome</keyword>
<evidence type="ECO:0000313" key="1">
    <source>
        <dbReference type="EMBL" id="CAL1713994.1"/>
    </source>
</evidence>
<accession>A0ABP1E554</accession>
<gene>
    <name evidence="1" type="ORF">GFSPODELE1_LOCUS9580</name>
</gene>
<organism evidence="1 2">
    <name type="scientific">Somion occarium</name>
    <dbReference type="NCBI Taxonomy" id="3059160"/>
    <lineage>
        <taxon>Eukaryota</taxon>
        <taxon>Fungi</taxon>
        <taxon>Dikarya</taxon>
        <taxon>Basidiomycota</taxon>
        <taxon>Agaricomycotina</taxon>
        <taxon>Agaricomycetes</taxon>
        <taxon>Polyporales</taxon>
        <taxon>Cerrenaceae</taxon>
        <taxon>Somion</taxon>
    </lineage>
</organism>
<dbReference type="Proteomes" id="UP001497453">
    <property type="component" value="Chromosome 8"/>
</dbReference>
<evidence type="ECO:0000313" key="2">
    <source>
        <dbReference type="Proteomes" id="UP001497453"/>
    </source>
</evidence>
<sequence length="110" mass="12955">MDHRRDYPPLGIQELNAKSKAKILYESILQRRRFHGEGFSVEASSIVVVTVNGMNDRFANQNERFWYDAKLRYIYIYIGIEDLEDERHLSIHTRKALHGPRLVHDLIAQC</sequence>
<protein>
    <submittedName>
        <fullName evidence="1">Uncharacterized protein</fullName>
    </submittedName>
</protein>
<proteinExistence type="predicted"/>
<dbReference type="EMBL" id="OZ037951">
    <property type="protein sequence ID" value="CAL1713994.1"/>
    <property type="molecule type" value="Genomic_DNA"/>
</dbReference>